<accession>A0ABT5ADZ4</accession>
<gene>
    <name evidence="3" type="ORF">PN451_06490</name>
</gene>
<feature type="region of interest" description="Disordered" evidence="1">
    <location>
        <begin position="267"/>
        <end position="286"/>
    </location>
</feature>
<dbReference type="InterPro" id="IPR001107">
    <property type="entry name" value="Band_7"/>
</dbReference>
<dbReference type="InterPro" id="IPR001972">
    <property type="entry name" value="Stomatin_HflK_fam"/>
</dbReference>
<dbReference type="PRINTS" id="PR00721">
    <property type="entry name" value="STOMATIN"/>
</dbReference>
<dbReference type="CDD" id="cd08829">
    <property type="entry name" value="SPFH_paraslipin"/>
    <property type="match status" value="1"/>
</dbReference>
<dbReference type="SMART" id="SM00244">
    <property type="entry name" value="PHB"/>
    <property type="match status" value="1"/>
</dbReference>
<name>A0ABT5ADZ4_9CYAN</name>
<dbReference type="Proteomes" id="UP001211249">
    <property type="component" value="Unassembled WGS sequence"/>
</dbReference>
<protein>
    <submittedName>
        <fullName evidence="3">SPFH/Band 7/PHB domain protein</fullName>
    </submittedName>
</protein>
<keyword evidence="4" id="KW-1185">Reference proteome</keyword>
<organism evidence="3 4">
    <name type="scientific">Dolichospermum planctonicum CS-1226</name>
    <dbReference type="NCBI Taxonomy" id="3021751"/>
    <lineage>
        <taxon>Bacteria</taxon>
        <taxon>Bacillati</taxon>
        <taxon>Cyanobacteriota</taxon>
        <taxon>Cyanophyceae</taxon>
        <taxon>Nostocales</taxon>
        <taxon>Aphanizomenonaceae</taxon>
        <taxon>Dolichospermum</taxon>
        <taxon>Dolichospermum planctonicum</taxon>
    </lineage>
</organism>
<sequence length="286" mass="31791">MDPIILIIFLALVGYALASAKMVNQGNVALVERLGRYHRKLNPGLSFIVPIIDQIVMENTTREQLLDIKPQNVITKDGIYLEVDAIVYWRIQDIEKSFYAIDDLEQSLANIATTTLRENIAQNSLEDTNMSRDQIDRTILSVLNSITVTWGVEITRLDIQSITPPETVRRSMEEQQNAQIKKRAAILAAEGEEEAAVKRAKGTKTSIEIISEALRSHPESKDILRYLVAQDYVDASEKLGASNNAKIVFVDPANSTEMFQELISDSVQENHIKNPGNGNGNGNGAN</sequence>
<dbReference type="InterPro" id="IPR036013">
    <property type="entry name" value="Band_7/SPFH_dom_sf"/>
</dbReference>
<dbReference type="Pfam" id="PF01145">
    <property type="entry name" value="Band_7"/>
    <property type="match status" value="1"/>
</dbReference>
<dbReference type="PANTHER" id="PTHR43327">
    <property type="entry name" value="STOMATIN-LIKE PROTEIN 2, MITOCHONDRIAL"/>
    <property type="match status" value="1"/>
</dbReference>
<comment type="caution">
    <text evidence="3">The sequence shown here is derived from an EMBL/GenBank/DDBJ whole genome shotgun (WGS) entry which is preliminary data.</text>
</comment>
<feature type="domain" description="Band 7" evidence="2">
    <location>
        <begin position="18"/>
        <end position="176"/>
    </location>
</feature>
<dbReference type="SUPFAM" id="SSF117892">
    <property type="entry name" value="Band 7/SPFH domain"/>
    <property type="match status" value="1"/>
</dbReference>
<proteinExistence type="predicted"/>
<evidence type="ECO:0000256" key="1">
    <source>
        <dbReference type="SAM" id="MobiDB-lite"/>
    </source>
</evidence>
<dbReference type="PANTHER" id="PTHR43327:SF10">
    <property type="entry name" value="STOMATIN-LIKE PROTEIN 2, MITOCHONDRIAL"/>
    <property type="match status" value="1"/>
</dbReference>
<evidence type="ECO:0000313" key="3">
    <source>
        <dbReference type="EMBL" id="MDB9535495.1"/>
    </source>
</evidence>
<evidence type="ECO:0000259" key="2">
    <source>
        <dbReference type="SMART" id="SM00244"/>
    </source>
</evidence>
<evidence type="ECO:0000313" key="4">
    <source>
        <dbReference type="Proteomes" id="UP001211249"/>
    </source>
</evidence>
<dbReference type="EMBL" id="JAQMUC010000035">
    <property type="protein sequence ID" value="MDB9535495.1"/>
    <property type="molecule type" value="Genomic_DNA"/>
</dbReference>
<dbReference type="InterPro" id="IPR050710">
    <property type="entry name" value="Band7/mec-2_domain"/>
</dbReference>
<dbReference type="RefSeq" id="WP_271795421.1">
    <property type="nucleotide sequence ID" value="NZ_JAQMUC010000035.1"/>
</dbReference>
<reference evidence="3 4" key="1">
    <citation type="submission" date="2023-01" db="EMBL/GenBank/DDBJ databases">
        <title>Genomes from the Australian National Cyanobacteria Reference Collection.</title>
        <authorList>
            <person name="Willis A."/>
            <person name="Lee E.M.F."/>
        </authorList>
    </citation>
    <scope>NUCLEOTIDE SEQUENCE [LARGE SCALE GENOMIC DNA]</scope>
    <source>
        <strain evidence="3 4">CS-1226</strain>
    </source>
</reference>
<feature type="compositionally biased region" description="Gly residues" evidence="1">
    <location>
        <begin position="277"/>
        <end position="286"/>
    </location>
</feature>
<dbReference type="Gene3D" id="3.30.479.30">
    <property type="entry name" value="Band 7 domain"/>
    <property type="match status" value="1"/>
</dbReference>